<sequence length="253" mass="29447">MKIGLLQYNPVWEDKEANKQKILSFVEKTEEKFDLLILPEMSLTGFTMNAEQFAEGIGGDTFRFFSALAQEKLFDVFVGIIERGKQKPFNTLLHINSKGKLVKLYRKVHPFSFSKENLFYNAGSKPVTTKIKKNLIGLSICYDLRFPELYRKYAKKRVHLIVDIANWPDTRIEHWRTLLKARAIENQCYVAGVNRVGDDPKLHYNGCTSFYDPMGNLLAEVVEEEKLIIVELNKNFIIEVREKFPFLDDIRMI</sequence>
<organism evidence="2">
    <name type="scientific">Ignavibacterium album</name>
    <dbReference type="NCBI Taxonomy" id="591197"/>
    <lineage>
        <taxon>Bacteria</taxon>
        <taxon>Pseudomonadati</taxon>
        <taxon>Ignavibacteriota</taxon>
        <taxon>Ignavibacteria</taxon>
        <taxon>Ignavibacteriales</taxon>
        <taxon>Ignavibacteriaceae</taxon>
        <taxon>Ignavibacterium</taxon>
    </lineage>
</organism>
<dbReference type="InterPro" id="IPR036526">
    <property type="entry name" value="C-N_Hydrolase_sf"/>
</dbReference>
<dbReference type="PANTHER" id="PTHR47799">
    <property type="entry name" value="OMEGA-AMIDASE YAFV"/>
    <property type="match status" value="1"/>
</dbReference>
<dbReference type="GO" id="GO:0106008">
    <property type="term" value="F:2-oxoglutaramate amidase activity"/>
    <property type="evidence" value="ECO:0007669"/>
    <property type="project" value="TreeGrafter"/>
</dbReference>
<keyword evidence="2" id="KW-0378">Hydrolase</keyword>
<dbReference type="Gene3D" id="3.60.110.10">
    <property type="entry name" value="Carbon-nitrogen hydrolase"/>
    <property type="match status" value="1"/>
</dbReference>
<gene>
    <name evidence="2" type="ORF">ENS31_08590</name>
</gene>
<accession>A0A7V2ZKB3</accession>
<dbReference type="InterPro" id="IPR003010">
    <property type="entry name" value="C-N_Hydrolase"/>
</dbReference>
<dbReference type="EMBL" id="DSUJ01000008">
    <property type="protein sequence ID" value="HFI91567.1"/>
    <property type="molecule type" value="Genomic_DNA"/>
</dbReference>
<comment type="caution">
    <text evidence="2">The sequence shown here is derived from an EMBL/GenBank/DDBJ whole genome shotgun (WGS) entry which is preliminary data.</text>
</comment>
<protein>
    <submittedName>
        <fullName evidence="2">Carbon-nitrogen family hydrolase</fullName>
    </submittedName>
</protein>
<evidence type="ECO:0000259" key="1">
    <source>
        <dbReference type="PROSITE" id="PS50263"/>
    </source>
</evidence>
<dbReference type="AlphaFoldDB" id="A0A7V2ZKB3"/>
<dbReference type="Pfam" id="PF00795">
    <property type="entry name" value="CN_hydrolase"/>
    <property type="match status" value="1"/>
</dbReference>
<reference evidence="2" key="1">
    <citation type="journal article" date="2020" name="mSystems">
        <title>Genome- and Community-Level Interaction Insights into Carbon Utilization and Element Cycling Functions of Hydrothermarchaeota in Hydrothermal Sediment.</title>
        <authorList>
            <person name="Zhou Z."/>
            <person name="Liu Y."/>
            <person name="Xu W."/>
            <person name="Pan J."/>
            <person name="Luo Z.H."/>
            <person name="Li M."/>
        </authorList>
    </citation>
    <scope>NUCLEOTIDE SEQUENCE [LARGE SCALE GENOMIC DNA]</scope>
    <source>
        <strain evidence="2">SpSt-479</strain>
    </source>
</reference>
<dbReference type="PROSITE" id="PS50263">
    <property type="entry name" value="CN_HYDROLASE"/>
    <property type="match status" value="1"/>
</dbReference>
<dbReference type="SUPFAM" id="SSF56317">
    <property type="entry name" value="Carbon-nitrogen hydrolase"/>
    <property type="match status" value="1"/>
</dbReference>
<feature type="domain" description="CN hydrolase" evidence="1">
    <location>
        <begin position="1"/>
        <end position="234"/>
    </location>
</feature>
<dbReference type="PANTHER" id="PTHR47799:SF1">
    <property type="entry name" value="OMEGA-AMIDASE YAFV"/>
    <property type="match status" value="1"/>
</dbReference>
<dbReference type="InterPro" id="IPR052737">
    <property type="entry name" value="Omega-amidase_YafV"/>
</dbReference>
<dbReference type="GO" id="GO:0050152">
    <property type="term" value="F:omega-amidase activity"/>
    <property type="evidence" value="ECO:0007669"/>
    <property type="project" value="TreeGrafter"/>
</dbReference>
<evidence type="ECO:0000313" key="2">
    <source>
        <dbReference type="EMBL" id="HFI91567.1"/>
    </source>
</evidence>
<name>A0A7V2ZKB3_9BACT</name>
<proteinExistence type="predicted"/>